<dbReference type="OMA" id="GMWASTS"/>
<comment type="caution">
    <text evidence="7">The sequence shown here is derived from an EMBL/GenBank/DDBJ whole genome shotgun (WGS) entry which is preliminary data.</text>
</comment>
<evidence type="ECO:0000256" key="2">
    <source>
        <dbReference type="ARBA" id="ARBA00023015"/>
    </source>
</evidence>
<reference evidence="7 8" key="1">
    <citation type="submission" date="2020-04" db="EMBL/GenBank/DDBJ databases">
        <title>Plant Genome Project.</title>
        <authorList>
            <person name="Zhang R.-G."/>
        </authorList>
    </citation>
    <scope>NUCLEOTIDE SEQUENCE [LARGE SCALE GENOMIC DNA]</scope>
    <source>
        <strain evidence="7">YNK0</strain>
        <tissue evidence="7">Leaf</tissue>
    </source>
</reference>
<evidence type="ECO:0000313" key="8">
    <source>
        <dbReference type="Proteomes" id="UP000655225"/>
    </source>
</evidence>
<keyword evidence="3" id="KW-0804">Transcription</keyword>
<evidence type="ECO:0000313" key="7">
    <source>
        <dbReference type="EMBL" id="KAF8378524.1"/>
    </source>
</evidence>
<dbReference type="InterPro" id="IPR011598">
    <property type="entry name" value="bHLH_dom"/>
</dbReference>
<dbReference type="InterPro" id="IPR024097">
    <property type="entry name" value="bHLH_ZIP_TF"/>
</dbReference>
<dbReference type="EMBL" id="JABCRI010000023">
    <property type="protein sequence ID" value="KAF8378524.1"/>
    <property type="molecule type" value="Genomic_DNA"/>
</dbReference>
<dbReference type="GO" id="GO:0005634">
    <property type="term" value="C:nucleus"/>
    <property type="evidence" value="ECO:0007669"/>
    <property type="project" value="UniProtKB-SubCell"/>
</dbReference>
<dbReference type="PROSITE" id="PS50888">
    <property type="entry name" value="BHLH"/>
    <property type="match status" value="1"/>
</dbReference>
<evidence type="ECO:0000256" key="4">
    <source>
        <dbReference type="ARBA" id="ARBA00023242"/>
    </source>
</evidence>
<sequence length="560" mass="60266">MDLSDKDKFGLEMSNGDPLNYHSSNMSSDWRFGSANLTNASMGLVPIENSMAVCKGDMVDTFCPTLWDHPNSQNLGFCNTNVQASTSNSNSVGIRKGVPGVSRTGFDKDLDMGWNLVNLPSSISKGGLFSQTGAGILPQSLSHFPADSAFIERAARFSCFNGGNFSDMVNHFGISESLSSPYSRAGEVIRGLPEFLSGNNGLKPLSGAQPQKNESNKAEFSKDVSLSVEHGATEGSPIRNERENRGVVRPSDEAKQAVGASSNDSDEAEFSGGGGQEEPSMLANAGGEPSSAKELGSKKRKRSGQDTVLDQVKGSPKLPGEAAKDSTEIKQKGDQNPTPTTTKPTGKHGKDSSQASDAPEEDYIHVRARRGQATNSHSLAERVRREKISERMKFLQDLVPGCSKVTGKAVMLDEIINYVQSLQQQVEFLSMKLAAVNPRLDFNIEGLLAKDVPQSRGAISSTMGFSSDMGMAHHLLHPSHQGLIQAGIPGMGNPSDTLRRTINSHFTTMNGSYKEPTAQLPNMWDNELHTVVQMNYGASAPFNSQELNVSMPQGHMKVEP</sequence>
<dbReference type="PANTHER" id="PTHR12565:SF184">
    <property type="entry name" value="BHLH TRANSCRIPTION FACTOR"/>
    <property type="match status" value="1"/>
</dbReference>
<gene>
    <name evidence="7" type="ORF">HHK36_029867</name>
</gene>
<keyword evidence="2" id="KW-0805">Transcription regulation</keyword>
<feature type="domain" description="BHLH" evidence="6">
    <location>
        <begin position="372"/>
        <end position="422"/>
    </location>
</feature>
<dbReference type="OrthoDB" id="1923196at2759"/>
<dbReference type="GO" id="GO:0003700">
    <property type="term" value="F:DNA-binding transcription factor activity"/>
    <property type="evidence" value="ECO:0007669"/>
    <property type="project" value="TreeGrafter"/>
</dbReference>
<name>A0A834YCF9_TETSI</name>
<feature type="region of interest" description="Disordered" evidence="5">
    <location>
        <begin position="201"/>
        <end position="359"/>
    </location>
</feature>
<feature type="compositionally biased region" description="Basic and acidic residues" evidence="5">
    <location>
        <begin position="239"/>
        <end position="255"/>
    </location>
</feature>
<dbReference type="InterPro" id="IPR036638">
    <property type="entry name" value="HLH_DNA-bd_sf"/>
</dbReference>
<accession>A0A834YCF9</accession>
<protein>
    <recommendedName>
        <fullName evidence="6">BHLH domain-containing protein</fullName>
    </recommendedName>
</protein>
<proteinExistence type="predicted"/>
<keyword evidence="8" id="KW-1185">Reference proteome</keyword>
<feature type="compositionally biased region" description="Basic and acidic residues" evidence="5">
    <location>
        <begin position="322"/>
        <end position="333"/>
    </location>
</feature>
<evidence type="ECO:0000256" key="1">
    <source>
        <dbReference type="ARBA" id="ARBA00004123"/>
    </source>
</evidence>
<dbReference type="CDD" id="cd18919">
    <property type="entry name" value="bHLH_AtBPE_like"/>
    <property type="match status" value="1"/>
</dbReference>
<dbReference type="SMART" id="SM00353">
    <property type="entry name" value="HLH"/>
    <property type="match status" value="1"/>
</dbReference>
<evidence type="ECO:0000256" key="3">
    <source>
        <dbReference type="ARBA" id="ARBA00023163"/>
    </source>
</evidence>
<dbReference type="Gene3D" id="4.10.280.10">
    <property type="entry name" value="Helix-loop-helix DNA-binding domain"/>
    <property type="match status" value="1"/>
</dbReference>
<dbReference type="AlphaFoldDB" id="A0A834YCF9"/>
<dbReference type="PANTHER" id="PTHR12565">
    <property type="entry name" value="STEROL REGULATORY ELEMENT-BINDING PROTEIN"/>
    <property type="match status" value="1"/>
</dbReference>
<dbReference type="FunFam" id="4.10.280.10:FF:000002">
    <property type="entry name" value="Basic helix-loop-helix transcription factor"/>
    <property type="match status" value="1"/>
</dbReference>
<dbReference type="SUPFAM" id="SSF47459">
    <property type="entry name" value="HLH, helix-loop-helix DNA-binding domain"/>
    <property type="match status" value="1"/>
</dbReference>
<dbReference type="Pfam" id="PF00010">
    <property type="entry name" value="HLH"/>
    <property type="match status" value="1"/>
</dbReference>
<comment type="subcellular location">
    <subcellularLocation>
        <location evidence="1">Nucleus</location>
    </subcellularLocation>
</comment>
<keyword evidence="4" id="KW-0539">Nucleus</keyword>
<dbReference type="GO" id="GO:0046983">
    <property type="term" value="F:protein dimerization activity"/>
    <property type="evidence" value="ECO:0007669"/>
    <property type="project" value="InterPro"/>
</dbReference>
<organism evidence="7 8">
    <name type="scientific">Tetracentron sinense</name>
    <name type="common">Spur-leaf</name>
    <dbReference type="NCBI Taxonomy" id="13715"/>
    <lineage>
        <taxon>Eukaryota</taxon>
        <taxon>Viridiplantae</taxon>
        <taxon>Streptophyta</taxon>
        <taxon>Embryophyta</taxon>
        <taxon>Tracheophyta</taxon>
        <taxon>Spermatophyta</taxon>
        <taxon>Magnoliopsida</taxon>
        <taxon>Trochodendrales</taxon>
        <taxon>Trochodendraceae</taxon>
        <taxon>Tetracentron</taxon>
    </lineage>
</organism>
<evidence type="ECO:0000259" key="6">
    <source>
        <dbReference type="PROSITE" id="PS50888"/>
    </source>
</evidence>
<evidence type="ECO:0000256" key="5">
    <source>
        <dbReference type="SAM" id="MobiDB-lite"/>
    </source>
</evidence>
<dbReference type="Proteomes" id="UP000655225">
    <property type="component" value="Unassembled WGS sequence"/>
</dbReference>